<evidence type="ECO:0000313" key="2">
    <source>
        <dbReference type="Proteomes" id="UP001157502"/>
    </source>
</evidence>
<sequence>MKNIRRGTVVMFWAKVVEKKIPYVCKEGTVKLDGQLGAENRLYDQSWNIGKKPIAYYENDGEYVKCISPCTSVKSGELYLTSPSLMVALRMGYILRRGCTFWLTDQLPLGQQPTPSIRTLRLFRMNSWPFWPLLTLLKCRLTKLTVPDHANTFLLLYKLPHFSGGATSARHPMGSIVLSVRPLAIECIRLGAHIVQLPGSERFVFLSRHPRNLHRWK</sequence>
<gene>
    <name evidence="1" type="ORF">DPEC_G00352720</name>
</gene>
<accession>A0ACC2F2D6</accession>
<reference evidence="1" key="1">
    <citation type="submission" date="2021-05" db="EMBL/GenBank/DDBJ databases">
        <authorList>
            <person name="Pan Q."/>
            <person name="Jouanno E."/>
            <person name="Zahm M."/>
            <person name="Klopp C."/>
            <person name="Cabau C."/>
            <person name="Louis A."/>
            <person name="Berthelot C."/>
            <person name="Parey E."/>
            <person name="Roest Crollius H."/>
            <person name="Montfort J."/>
            <person name="Robinson-Rechavi M."/>
            <person name="Bouchez O."/>
            <person name="Lampietro C."/>
            <person name="Lopez Roques C."/>
            <person name="Donnadieu C."/>
            <person name="Postlethwait J."/>
            <person name="Bobe J."/>
            <person name="Dillon D."/>
            <person name="Chandos A."/>
            <person name="von Hippel F."/>
            <person name="Guiguen Y."/>
        </authorList>
    </citation>
    <scope>NUCLEOTIDE SEQUENCE</scope>
    <source>
        <strain evidence="1">YG-Jan2019</strain>
    </source>
</reference>
<proteinExistence type="predicted"/>
<organism evidence="1 2">
    <name type="scientific">Dallia pectoralis</name>
    <name type="common">Alaska blackfish</name>
    <dbReference type="NCBI Taxonomy" id="75939"/>
    <lineage>
        <taxon>Eukaryota</taxon>
        <taxon>Metazoa</taxon>
        <taxon>Chordata</taxon>
        <taxon>Craniata</taxon>
        <taxon>Vertebrata</taxon>
        <taxon>Euteleostomi</taxon>
        <taxon>Actinopterygii</taxon>
        <taxon>Neopterygii</taxon>
        <taxon>Teleostei</taxon>
        <taxon>Protacanthopterygii</taxon>
        <taxon>Esociformes</taxon>
        <taxon>Umbridae</taxon>
        <taxon>Dallia</taxon>
    </lineage>
</organism>
<keyword evidence="2" id="KW-1185">Reference proteome</keyword>
<name>A0ACC2F2D6_DALPE</name>
<dbReference type="Proteomes" id="UP001157502">
    <property type="component" value="Chromosome 36"/>
</dbReference>
<protein>
    <submittedName>
        <fullName evidence="1">Uncharacterized protein</fullName>
    </submittedName>
</protein>
<dbReference type="EMBL" id="CM055763">
    <property type="protein sequence ID" value="KAJ7985502.1"/>
    <property type="molecule type" value="Genomic_DNA"/>
</dbReference>
<evidence type="ECO:0000313" key="1">
    <source>
        <dbReference type="EMBL" id="KAJ7985502.1"/>
    </source>
</evidence>
<comment type="caution">
    <text evidence="1">The sequence shown here is derived from an EMBL/GenBank/DDBJ whole genome shotgun (WGS) entry which is preliminary data.</text>
</comment>